<feature type="region of interest" description="Disordered" evidence="5">
    <location>
        <begin position="1067"/>
        <end position="1137"/>
    </location>
</feature>
<evidence type="ECO:0000256" key="5">
    <source>
        <dbReference type="SAM" id="MobiDB-lite"/>
    </source>
</evidence>
<evidence type="ECO:0000256" key="3">
    <source>
        <dbReference type="ARBA" id="ARBA00022833"/>
    </source>
</evidence>
<evidence type="ECO:0000256" key="1">
    <source>
        <dbReference type="ARBA" id="ARBA00022723"/>
    </source>
</evidence>
<dbReference type="InterPro" id="IPR013083">
    <property type="entry name" value="Znf_RING/FYVE/PHD"/>
</dbReference>
<dbReference type="Proteomes" id="UP000650467">
    <property type="component" value="Unassembled WGS sequence"/>
</dbReference>
<feature type="domain" description="PHD-type" evidence="6">
    <location>
        <begin position="902"/>
        <end position="952"/>
    </location>
</feature>
<keyword evidence="3" id="KW-0862">Zinc</keyword>
<dbReference type="InterPro" id="IPR011989">
    <property type="entry name" value="ARM-like"/>
</dbReference>
<evidence type="ECO:0000259" key="6">
    <source>
        <dbReference type="PROSITE" id="PS50016"/>
    </source>
</evidence>
<reference evidence="7" key="1">
    <citation type="journal article" date="2020" name="bioRxiv">
        <title>Comparative genomics of Chlamydomonas.</title>
        <authorList>
            <person name="Craig R.J."/>
            <person name="Hasan A.R."/>
            <person name="Ness R.W."/>
            <person name="Keightley P.D."/>
        </authorList>
    </citation>
    <scope>NUCLEOTIDE SEQUENCE</scope>
    <source>
        <strain evidence="7">SAG 7.73</strain>
    </source>
</reference>
<dbReference type="InterPro" id="IPR024741">
    <property type="entry name" value="Condensin2_G2"/>
</dbReference>
<dbReference type="GO" id="GO:0005634">
    <property type="term" value="C:nucleus"/>
    <property type="evidence" value="ECO:0007669"/>
    <property type="project" value="InterPro"/>
</dbReference>
<feature type="region of interest" description="Disordered" evidence="5">
    <location>
        <begin position="854"/>
        <end position="877"/>
    </location>
</feature>
<accession>A0A835TIU1</accession>
<feature type="compositionally biased region" description="Acidic residues" evidence="5">
    <location>
        <begin position="1076"/>
        <end position="1093"/>
    </location>
</feature>
<gene>
    <name evidence="7" type="ORF">HXX76_005081</name>
</gene>
<dbReference type="PANTHER" id="PTHR16199">
    <property type="entry name" value="CONDENSIN-2 COMPLEX SUBUNIT G2"/>
    <property type="match status" value="1"/>
</dbReference>
<feature type="compositionally biased region" description="Low complexity" evidence="5">
    <location>
        <begin position="1319"/>
        <end position="1328"/>
    </location>
</feature>
<dbReference type="Gene3D" id="1.25.10.10">
    <property type="entry name" value="Leucine-rich Repeat Variant"/>
    <property type="match status" value="1"/>
</dbReference>
<dbReference type="InterPro" id="IPR011011">
    <property type="entry name" value="Znf_FYVE_PHD"/>
</dbReference>
<proteinExistence type="predicted"/>
<dbReference type="EMBL" id="JAEHOC010000009">
    <property type="protein sequence ID" value="KAG2438530.1"/>
    <property type="molecule type" value="Genomic_DNA"/>
</dbReference>
<feature type="compositionally biased region" description="Low complexity" evidence="5">
    <location>
        <begin position="1104"/>
        <end position="1134"/>
    </location>
</feature>
<comment type="caution">
    <text evidence="7">The sequence shown here is derived from an EMBL/GenBank/DDBJ whole genome shotgun (WGS) entry which is preliminary data.</text>
</comment>
<keyword evidence="2 4" id="KW-0863">Zinc-finger</keyword>
<feature type="region of interest" description="Disordered" evidence="5">
    <location>
        <begin position="613"/>
        <end position="693"/>
    </location>
</feature>
<keyword evidence="8" id="KW-1185">Reference proteome</keyword>
<dbReference type="Gene3D" id="3.30.40.10">
    <property type="entry name" value="Zinc/RING finger domain, C3HC4 (zinc finger)"/>
    <property type="match status" value="1"/>
</dbReference>
<evidence type="ECO:0000313" key="8">
    <source>
        <dbReference type="Proteomes" id="UP000650467"/>
    </source>
</evidence>
<dbReference type="SMART" id="SM00249">
    <property type="entry name" value="PHD"/>
    <property type="match status" value="1"/>
</dbReference>
<feature type="compositionally biased region" description="Basic and acidic residues" evidence="5">
    <location>
        <begin position="854"/>
        <end position="869"/>
    </location>
</feature>
<dbReference type="Pfam" id="PF00628">
    <property type="entry name" value="PHD"/>
    <property type="match status" value="1"/>
</dbReference>
<protein>
    <recommendedName>
        <fullName evidence="6">PHD-type domain-containing protein</fullName>
    </recommendedName>
</protein>
<dbReference type="SUPFAM" id="SSF48371">
    <property type="entry name" value="ARM repeat"/>
    <property type="match status" value="1"/>
</dbReference>
<organism evidence="7 8">
    <name type="scientific">Chlamydomonas incerta</name>
    <dbReference type="NCBI Taxonomy" id="51695"/>
    <lineage>
        <taxon>Eukaryota</taxon>
        <taxon>Viridiplantae</taxon>
        <taxon>Chlorophyta</taxon>
        <taxon>core chlorophytes</taxon>
        <taxon>Chlorophyceae</taxon>
        <taxon>CS clade</taxon>
        <taxon>Chlamydomonadales</taxon>
        <taxon>Chlamydomonadaceae</taxon>
        <taxon>Chlamydomonas</taxon>
    </lineage>
</organism>
<dbReference type="InterPro" id="IPR016024">
    <property type="entry name" value="ARM-type_fold"/>
</dbReference>
<dbReference type="InterPro" id="IPR001965">
    <property type="entry name" value="Znf_PHD"/>
</dbReference>
<feature type="compositionally biased region" description="Low complexity" evidence="5">
    <location>
        <begin position="1284"/>
        <end position="1296"/>
    </location>
</feature>
<dbReference type="GO" id="GO:0000796">
    <property type="term" value="C:condensin complex"/>
    <property type="evidence" value="ECO:0007669"/>
    <property type="project" value="TreeGrafter"/>
</dbReference>
<sequence>MPAARRGRARGLALVNEYSEAPLRQFLQQLARQKNKRVDGVAELTRQQLHNLCVALGGLVQAALRVGPPYWDIPAEDAEDEDAVRRTIQDAARTLHGAAALVLELLTERGNEPPSEQLLAVAQQLHEVLLEYSHEPLWDGEMMDAVARMCCTWWERKAPYREELVARAIPYVLCRAASGLNDKGKTSWVHTVYAIRDALELLDFEDANINDTKRMLLMVARDPTFIKAAEGRRFIAFMFKLHPSLTQEVAAIVRNQIASGHRSVLEAYGEIFFRAWRDTVGPCAVEVENELQQLMQAAILASTPRLAASLRIVLNGLHSHKPVEKRVAPLMVRLYDPILPRAFGAANAEVRRNAVNLLAAAFPIMDPEAPAAENNTRMTQQMSLLMESLVDSCPAVREAAAAGCCHVLDRYWELIPAATSAKIMSDITTKLAYDSGSKGVRVAVLRGLRQLVDNQNAQPVLKKALTGVTALLHDAEPTVREALMDLVLAVTNCRDFKFWELIAPEALLEAVAADGDEGVSRKIVRLLLPSYFPNADSGATYMAALLRRNPGAAQALCRQLVARYLPTPPCPDSANKPSDFGVSVPLEQLVQVAATLAAHLAATAGSLQTPEEAAGAAGAASPPAKRSKAASGRRGKKGAAGSSAAVAGKKRAKKKEAQPEPEEPDADEQHGESGGGSAAARGAAAAAEADDDDDVVLVQERETPDSWVNILGGLALLVEGLGLAVTARGVDGTEVAAVFDDAGLEELLRAAEEDVRKPEAMRLVLRMVASMHFLPAAARARTLLYRRMTQGCIPGLGSVPDEVLAVAASDLGAAALWDDPELLAEVLKTLATGHHAPKLFAVLASALRAREPLPIRRPRNADKGKDGKTKAGGSGGGDGLMAELLGLDSAGHEADEDCWEHDVLCVSCKCAEPADTMLLCDGCDLGCHTACMRPALAEVPPGDWLCWHCEAQVQATALPPAAAGRCVALLLQMDEPRQLLCGHELFPRIIEQLKEQANQEADELCALVSAAANGGAGTDEANSAPADSAAAAAAATAAVVRAALLGDPWGAMTRYCRASLHRSMWAAMPQPVAPGEGEEDGDEEEEEEEEEEEQGGRKRRGGAKKAAAAAAARTPAPAARGGRRSSAATPARPGTALAEEDRTSIIFESVAAIDYACQACNELVTIALEHDCGLAEQLSVLHYCQGLLRVLHVVQQTGLVTCTPDWVAGATHFCSLQAALIRAAAGKLAAAAAGDGSAAAAAASERQQQQAQLAGSLQVLLGVTHQLAENVRRTPSHAGGGGVADAEAAGAATPAPARRRLSSEGASEDEVPLSQQLQGRLEAAAAEAEAAEGEGSERRPAAALVEGLSVGLVELLCDAALAPLLRGAVRVAAADLLGELLAAPRRAARCGWLDTLCRLTGEALSSDPAAAQELPALLQPGSAADAAEQPPQPENDEDAAMREAAGGEGPQADSAVRGVLRGGQPQSGRGAGAKKGKADSAAGKADSSATAAAAAAVALEDLLLRLNPAVGVMANMLVRVCAARKAHGRAMLLLASVAAKSLAAPQEAAAGGAQPRQQPAPGASALGATVLLWLCQVLAPAEVTAAASGPAAPRTDTRRRGGAVGGRYGALAQEAAAQAVREEAKAAARALGVVRRVLDEGRALQPLPPQQAVAGSGAGLVARTLLQAVAAAAAR</sequence>
<dbReference type="PANTHER" id="PTHR16199:SF4">
    <property type="entry name" value="CONDENSIN-2 COMPLEX SUBUNIT G2"/>
    <property type="match status" value="1"/>
</dbReference>
<name>A0A835TIU1_CHLIN</name>
<dbReference type="GO" id="GO:0008270">
    <property type="term" value="F:zinc ion binding"/>
    <property type="evidence" value="ECO:0007669"/>
    <property type="project" value="UniProtKB-KW"/>
</dbReference>
<feature type="region of interest" description="Disordered" evidence="5">
    <location>
        <begin position="1273"/>
        <end position="1339"/>
    </location>
</feature>
<dbReference type="InterPro" id="IPR019787">
    <property type="entry name" value="Znf_PHD-finger"/>
</dbReference>
<evidence type="ECO:0000256" key="4">
    <source>
        <dbReference type="PROSITE-ProRule" id="PRU00146"/>
    </source>
</evidence>
<feature type="compositionally biased region" description="Low complexity" evidence="5">
    <location>
        <begin position="678"/>
        <end position="687"/>
    </location>
</feature>
<dbReference type="PROSITE" id="PS50016">
    <property type="entry name" value="ZF_PHD_2"/>
    <property type="match status" value="1"/>
</dbReference>
<evidence type="ECO:0000313" key="7">
    <source>
        <dbReference type="EMBL" id="KAG2438530.1"/>
    </source>
</evidence>
<feature type="compositionally biased region" description="Low complexity" evidence="5">
    <location>
        <begin position="613"/>
        <end position="624"/>
    </location>
</feature>
<dbReference type="OrthoDB" id="10062843at2759"/>
<dbReference type="GO" id="GO:0000070">
    <property type="term" value="P:mitotic sister chromatid segregation"/>
    <property type="evidence" value="ECO:0007669"/>
    <property type="project" value="TreeGrafter"/>
</dbReference>
<feature type="region of interest" description="Disordered" evidence="5">
    <location>
        <begin position="1421"/>
        <end position="1481"/>
    </location>
</feature>
<dbReference type="Pfam" id="PF12422">
    <property type="entry name" value="Condensin2nSMC"/>
    <property type="match status" value="1"/>
</dbReference>
<feature type="compositionally biased region" description="Basic residues" evidence="5">
    <location>
        <begin position="625"/>
        <end position="637"/>
    </location>
</feature>
<keyword evidence="1" id="KW-0479">Metal-binding</keyword>
<dbReference type="SUPFAM" id="SSF57903">
    <property type="entry name" value="FYVE/PHD zinc finger"/>
    <property type="match status" value="1"/>
</dbReference>
<evidence type="ECO:0000256" key="2">
    <source>
        <dbReference type="ARBA" id="ARBA00022771"/>
    </source>
</evidence>